<organism evidence="2 3">
    <name type="scientific">Candidatus Fervidibacter sacchari</name>
    <dbReference type="NCBI Taxonomy" id="1448929"/>
    <lineage>
        <taxon>Bacteria</taxon>
        <taxon>Candidatus Fervidibacterota</taxon>
        <taxon>Candidatus Fervidibacter</taxon>
    </lineage>
</organism>
<evidence type="ECO:0000313" key="3">
    <source>
        <dbReference type="Proteomes" id="UP001204798"/>
    </source>
</evidence>
<dbReference type="EMBL" id="JANUCP010000004">
    <property type="protein sequence ID" value="MCS3919923.1"/>
    <property type="molecule type" value="Genomic_DNA"/>
</dbReference>
<accession>A0ABT2EPN3</accession>
<dbReference type="RefSeq" id="WP_259096880.1">
    <property type="nucleotide sequence ID" value="NZ_CP130454.1"/>
</dbReference>
<protein>
    <submittedName>
        <fullName evidence="2">Uncharacterized protein</fullName>
    </submittedName>
</protein>
<comment type="caution">
    <text evidence="2">The sequence shown here is derived from an EMBL/GenBank/DDBJ whole genome shotgun (WGS) entry which is preliminary data.</text>
</comment>
<sequence>MPKKKRTTKPSPLVPRRLKRRPRLDPMKALEQFVGSGDAPLELILKIARESDPTRLGFPWEIVNEPPKKERQ</sequence>
<name>A0ABT2EPN3_9BACT</name>
<dbReference type="Proteomes" id="UP001204798">
    <property type="component" value="Unassembled WGS sequence"/>
</dbReference>
<gene>
    <name evidence="2" type="ORF">M2350_002340</name>
</gene>
<keyword evidence="3" id="KW-1185">Reference proteome</keyword>
<proteinExistence type="predicted"/>
<evidence type="ECO:0000313" key="2">
    <source>
        <dbReference type="EMBL" id="MCS3919923.1"/>
    </source>
</evidence>
<feature type="region of interest" description="Disordered" evidence="1">
    <location>
        <begin position="1"/>
        <end position="23"/>
    </location>
</feature>
<evidence type="ECO:0000256" key="1">
    <source>
        <dbReference type="SAM" id="MobiDB-lite"/>
    </source>
</evidence>
<reference evidence="2 3" key="1">
    <citation type="submission" date="2022-08" db="EMBL/GenBank/DDBJ databases">
        <title>Bacterial and archaeal communities from various locations to study Microbial Dark Matter (Phase II).</title>
        <authorList>
            <person name="Stepanauskas R."/>
        </authorList>
    </citation>
    <scope>NUCLEOTIDE SEQUENCE [LARGE SCALE GENOMIC DNA]</scope>
    <source>
        <strain evidence="2 3">PD1</strain>
    </source>
</reference>